<keyword evidence="2" id="KW-0812">Transmembrane</keyword>
<accession>A0A2T6ZGY6</accession>
<evidence type="ECO:0000313" key="4">
    <source>
        <dbReference type="Proteomes" id="UP000244722"/>
    </source>
</evidence>
<gene>
    <name evidence="3" type="ORF">B9Z19DRAFT_1067992</name>
</gene>
<evidence type="ECO:0000313" key="3">
    <source>
        <dbReference type="EMBL" id="PUU74716.1"/>
    </source>
</evidence>
<feature type="compositionally biased region" description="Basic residues" evidence="1">
    <location>
        <begin position="179"/>
        <end position="190"/>
    </location>
</feature>
<feature type="region of interest" description="Disordered" evidence="1">
    <location>
        <begin position="172"/>
        <end position="217"/>
    </location>
</feature>
<dbReference type="OrthoDB" id="5509038at2759"/>
<evidence type="ECO:0000256" key="1">
    <source>
        <dbReference type="SAM" id="MobiDB-lite"/>
    </source>
</evidence>
<keyword evidence="2" id="KW-0472">Membrane</keyword>
<comment type="caution">
    <text evidence="3">The sequence shown here is derived from an EMBL/GenBank/DDBJ whole genome shotgun (WGS) entry which is preliminary data.</text>
</comment>
<feature type="compositionally biased region" description="Basic and acidic residues" evidence="1">
    <location>
        <begin position="191"/>
        <end position="217"/>
    </location>
</feature>
<keyword evidence="2" id="KW-1133">Transmembrane helix</keyword>
<keyword evidence="4" id="KW-1185">Reference proteome</keyword>
<dbReference type="Proteomes" id="UP000244722">
    <property type="component" value="Unassembled WGS sequence"/>
</dbReference>
<sequence length="378" mass="43587">MVQVAEFCQDLPRKKSLSAIIWLTVLVRIMLIVSIVQICQEYKLLPATIWNIKVIVNSFDLELNYITFAMNTLHPPAQSTPSASSHPLPTQATLFEADESDISESDAEFFDIPLEDDPDYQESLNTTVNMFTHPTSSHSSIQNHGITLPALPARDCEEQELLQDSEEGVLILQSNSTEKKKKKKKKRKSHESKQKSEERHQGYKKAKTEAAKKEAFKHQVPKGANLYALIRRAKGRQPTPYFEHSIQDIYTNYRTFSLDEVQHGIIIRDSRQRPLVHLFPPETISTELIQTLASSLEEYDNSVSFPNYDYTHRRGDYQVHILGCWFKSGRFLKPYMTAHYRGPQSGIHYKRLDNSYYIAVKKFQKANYSLFQLVEDLI</sequence>
<dbReference type="EMBL" id="NESQ01000277">
    <property type="protein sequence ID" value="PUU74716.1"/>
    <property type="molecule type" value="Genomic_DNA"/>
</dbReference>
<evidence type="ECO:0000256" key="2">
    <source>
        <dbReference type="SAM" id="Phobius"/>
    </source>
</evidence>
<name>A0A2T6ZGY6_TUBBO</name>
<feature type="transmembrane region" description="Helical" evidence="2">
    <location>
        <begin position="19"/>
        <end position="38"/>
    </location>
</feature>
<proteinExistence type="predicted"/>
<reference evidence="3 4" key="1">
    <citation type="submission" date="2017-04" db="EMBL/GenBank/DDBJ databases">
        <title>Draft genome sequence of Tuber borchii Vittad., a whitish edible truffle.</title>
        <authorList>
            <consortium name="DOE Joint Genome Institute"/>
            <person name="Murat C."/>
            <person name="Kuo A."/>
            <person name="Barry K.W."/>
            <person name="Clum A."/>
            <person name="Dockter R.B."/>
            <person name="Fauchery L."/>
            <person name="Iotti M."/>
            <person name="Kohler A."/>
            <person name="Labutti K."/>
            <person name="Lindquist E.A."/>
            <person name="Lipzen A."/>
            <person name="Ohm R.A."/>
            <person name="Wang M."/>
            <person name="Grigoriev I.V."/>
            <person name="Zambonelli A."/>
            <person name="Martin F.M."/>
        </authorList>
    </citation>
    <scope>NUCLEOTIDE SEQUENCE [LARGE SCALE GENOMIC DNA]</scope>
    <source>
        <strain evidence="3 4">Tbo3840</strain>
    </source>
</reference>
<organism evidence="3 4">
    <name type="scientific">Tuber borchii</name>
    <name type="common">White truffle</name>
    <dbReference type="NCBI Taxonomy" id="42251"/>
    <lineage>
        <taxon>Eukaryota</taxon>
        <taxon>Fungi</taxon>
        <taxon>Dikarya</taxon>
        <taxon>Ascomycota</taxon>
        <taxon>Pezizomycotina</taxon>
        <taxon>Pezizomycetes</taxon>
        <taxon>Pezizales</taxon>
        <taxon>Tuberaceae</taxon>
        <taxon>Tuber</taxon>
    </lineage>
</organism>
<protein>
    <submittedName>
        <fullName evidence="3">Uncharacterized protein</fullName>
    </submittedName>
</protein>
<dbReference type="AlphaFoldDB" id="A0A2T6ZGY6"/>